<dbReference type="SUPFAM" id="SSF158791">
    <property type="entry name" value="MgtE N-terminal domain-like"/>
    <property type="match status" value="1"/>
</dbReference>
<reference evidence="2" key="1">
    <citation type="submission" date="2023-04" db="EMBL/GenBank/DDBJ databases">
        <title>Complete genome sequence of Temperatibacter marinus.</title>
        <authorList>
            <person name="Rong J.-C."/>
            <person name="Yi M.-L."/>
            <person name="Zhao Q."/>
        </authorList>
    </citation>
    <scope>NUCLEOTIDE SEQUENCE</scope>
    <source>
        <strain evidence="2">NBRC 110045</strain>
    </source>
</reference>
<evidence type="ECO:0000313" key="2">
    <source>
        <dbReference type="EMBL" id="WND01683.1"/>
    </source>
</evidence>
<evidence type="ECO:0000313" key="3">
    <source>
        <dbReference type="Proteomes" id="UP001268683"/>
    </source>
</evidence>
<dbReference type="Proteomes" id="UP001268683">
    <property type="component" value="Chromosome"/>
</dbReference>
<accession>A0AA52EEM8</accession>
<evidence type="ECO:0008006" key="4">
    <source>
        <dbReference type="Google" id="ProtNLM"/>
    </source>
</evidence>
<name>A0AA52EEM8_9PROT</name>
<feature type="compositionally biased region" description="Acidic residues" evidence="1">
    <location>
        <begin position="67"/>
        <end position="78"/>
    </location>
</feature>
<gene>
    <name evidence="2" type="ORF">QGN29_08935</name>
</gene>
<dbReference type="RefSeq" id="WP_310797512.1">
    <property type="nucleotide sequence ID" value="NZ_CP123872.1"/>
</dbReference>
<feature type="region of interest" description="Disordered" evidence="1">
    <location>
        <begin position="39"/>
        <end position="78"/>
    </location>
</feature>
<protein>
    <recommendedName>
        <fullName evidence="4">Magnesium transporter MgtE intracellular domain-containing protein</fullName>
    </recommendedName>
</protein>
<proteinExistence type="predicted"/>
<feature type="compositionally biased region" description="Basic and acidic residues" evidence="1">
    <location>
        <begin position="45"/>
        <end position="63"/>
    </location>
</feature>
<dbReference type="KEGG" id="tmk:QGN29_08935"/>
<sequence>MLSNVKLFPTLIIVSLIALVLKVSSVWTGVELMNAPVVAQENQEEDKPEKKDDKPAADKKDDNQPADLDDIVNGDDLSSTEEDNILQKLRQRSAQIDQRERSIDLKEKLLLKVEQDIDFKIKDLERIRGEIKILLGEFEKHEKDKLNKLVAMYSNMNPKRAAPIFVELKQKDLATLLKVASNMPEKKFSKILELMPALQASELTTSMAEMAKPDASIALQ</sequence>
<evidence type="ECO:0000256" key="1">
    <source>
        <dbReference type="SAM" id="MobiDB-lite"/>
    </source>
</evidence>
<keyword evidence="3" id="KW-1185">Reference proteome</keyword>
<organism evidence="2 3">
    <name type="scientific">Temperatibacter marinus</name>
    <dbReference type="NCBI Taxonomy" id="1456591"/>
    <lineage>
        <taxon>Bacteria</taxon>
        <taxon>Pseudomonadati</taxon>
        <taxon>Pseudomonadota</taxon>
        <taxon>Alphaproteobacteria</taxon>
        <taxon>Kordiimonadales</taxon>
        <taxon>Temperatibacteraceae</taxon>
        <taxon>Temperatibacter</taxon>
    </lineage>
</organism>
<dbReference type="EMBL" id="CP123872">
    <property type="protein sequence ID" value="WND01683.1"/>
    <property type="molecule type" value="Genomic_DNA"/>
</dbReference>
<dbReference type="AlphaFoldDB" id="A0AA52EEM8"/>